<dbReference type="InterPro" id="IPR012914">
    <property type="entry name" value="PucR_dom"/>
</dbReference>
<dbReference type="Pfam" id="PF17853">
    <property type="entry name" value="GGDEF_2"/>
    <property type="match status" value="1"/>
</dbReference>
<dbReference type="PANTHER" id="PTHR33744:SF1">
    <property type="entry name" value="DNA-BINDING TRANSCRIPTIONAL ACTIVATOR ADER"/>
    <property type="match status" value="1"/>
</dbReference>
<evidence type="ECO:0000259" key="3">
    <source>
        <dbReference type="Pfam" id="PF13556"/>
    </source>
</evidence>
<comment type="caution">
    <text evidence="5">The sequence shown here is derived from an EMBL/GenBank/DDBJ whole genome shotgun (WGS) entry which is preliminary data.</text>
</comment>
<dbReference type="InterPro" id="IPR051448">
    <property type="entry name" value="CdaR-like_regulators"/>
</dbReference>
<keyword evidence="6" id="KW-1185">Reference proteome</keyword>
<evidence type="ECO:0000256" key="1">
    <source>
        <dbReference type="ARBA" id="ARBA00006754"/>
    </source>
</evidence>
<evidence type="ECO:0000313" key="6">
    <source>
        <dbReference type="Proteomes" id="UP000475214"/>
    </source>
</evidence>
<sequence length="554" mass="59114">MFTIASLVADRSLRLRLLVSGAPGAVDEPVRWVHNTELLDPSPYLRERELVMTNGLWFQGAESAAEFVGHVQRAGGAGIVFGLRTQTPATPAELVDACRAADVALLELAVSVPFTELSRAAADAYAEQRQQELTRTVRRSDALADSVSRGGGVAGVLEVLGRDHPELETAVVDRMGRHLAGAALDDRECRRVAEALAAHPPPLDVRFDRRGPAAVFLCGALGGADAALICLTAMDQLDAGQRAVVEQAAKFVSLELARTQLAQAIEMRFSSELLDMVSSTSTDERLVADRLEGFGIDPEGWLTAWAIAVADPVSAASTSPNPSYPGAVDPGSVNPGSVDTTPMDLVEAVREFFVVEATPAVVAGGPQDVAVILPARGPDDDVTAMAKRLATSLGDGSGTGVAVGLGSVGTGVGTVRTALHQARETCRVLRRRPPGARVASFDSLGTYHMLLGLQDPATLRRFAWNVVGPIRRHDDERGSELEATVRAFLDHDGHWAQTAEALHVHVNTLRNRIAKIAELCGRDVMRTEDRVDLFLALRAIETADARDHRGFRGL</sequence>
<feature type="domain" description="Purine catabolism PurC-like" evidence="2">
    <location>
        <begin position="11"/>
        <end position="121"/>
    </location>
</feature>
<feature type="domain" description="PucR C-terminal helix-turn-helix" evidence="3">
    <location>
        <begin position="483"/>
        <end position="539"/>
    </location>
</feature>
<dbReference type="InterPro" id="IPR042070">
    <property type="entry name" value="PucR_C-HTH_sf"/>
</dbReference>
<proteinExistence type="inferred from homology"/>
<dbReference type="Gene3D" id="1.10.10.2840">
    <property type="entry name" value="PucR C-terminal helix-turn-helix domain"/>
    <property type="match status" value="1"/>
</dbReference>
<dbReference type="AlphaFoldDB" id="A0A6L9SE86"/>
<name>A0A6L9SE86_9ACTN</name>
<accession>A0A6L9SE86</accession>
<evidence type="ECO:0000259" key="2">
    <source>
        <dbReference type="Pfam" id="PF07905"/>
    </source>
</evidence>
<feature type="domain" description="CdaR GGDEF-like" evidence="4">
    <location>
        <begin position="282"/>
        <end position="428"/>
    </location>
</feature>
<dbReference type="InterPro" id="IPR041522">
    <property type="entry name" value="CdaR_GGDEF"/>
</dbReference>
<dbReference type="PANTHER" id="PTHR33744">
    <property type="entry name" value="CARBOHYDRATE DIACID REGULATOR"/>
    <property type="match status" value="1"/>
</dbReference>
<dbReference type="InterPro" id="IPR025736">
    <property type="entry name" value="PucR_C-HTH_dom"/>
</dbReference>
<dbReference type="EMBL" id="JAAGOA010000025">
    <property type="protein sequence ID" value="NEE03735.1"/>
    <property type="molecule type" value="Genomic_DNA"/>
</dbReference>
<evidence type="ECO:0000313" key="5">
    <source>
        <dbReference type="EMBL" id="NEE03735.1"/>
    </source>
</evidence>
<evidence type="ECO:0000259" key="4">
    <source>
        <dbReference type="Pfam" id="PF17853"/>
    </source>
</evidence>
<dbReference type="Pfam" id="PF13556">
    <property type="entry name" value="HTH_30"/>
    <property type="match status" value="1"/>
</dbReference>
<reference evidence="5 6" key="1">
    <citation type="submission" date="2020-02" db="EMBL/GenBank/DDBJ databases">
        <authorList>
            <person name="Li X.-J."/>
            <person name="Han X.-M."/>
        </authorList>
    </citation>
    <scope>NUCLEOTIDE SEQUENCE [LARGE SCALE GENOMIC DNA]</scope>
    <source>
        <strain evidence="5 6">CCTCC AB 2017055</strain>
    </source>
</reference>
<dbReference type="RefSeq" id="WP_163743661.1">
    <property type="nucleotide sequence ID" value="NZ_JAAGOA010000025.1"/>
</dbReference>
<organism evidence="5 6">
    <name type="scientific">Phytoactinopolyspora halotolerans</name>
    <dbReference type="NCBI Taxonomy" id="1981512"/>
    <lineage>
        <taxon>Bacteria</taxon>
        <taxon>Bacillati</taxon>
        <taxon>Actinomycetota</taxon>
        <taxon>Actinomycetes</taxon>
        <taxon>Jiangellales</taxon>
        <taxon>Jiangellaceae</taxon>
        <taxon>Phytoactinopolyspora</taxon>
    </lineage>
</organism>
<dbReference type="Proteomes" id="UP000475214">
    <property type="component" value="Unassembled WGS sequence"/>
</dbReference>
<dbReference type="Pfam" id="PF07905">
    <property type="entry name" value="PucR"/>
    <property type="match status" value="1"/>
</dbReference>
<gene>
    <name evidence="5" type="ORF">G1H10_26560</name>
</gene>
<comment type="similarity">
    <text evidence="1">Belongs to the CdaR family.</text>
</comment>
<protein>
    <submittedName>
        <fullName evidence="5">PucR family transcriptional regulator</fullName>
    </submittedName>
</protein>